<dbReference type="AlphaFoldDB" id="A0A318JHB5"/>
<keyword evidence="2" id="KW-1185">Reference proteome</keyword>
<protein>
    <submittedName>
        <fullName evidence="1">Uncharacterized protein</fullName>
    </submittedName>
</protein>
<dbReference type="RefSeq" id="WP_110253238.1">
    <property type="nucleotide sequence ID" value="NZ_QJKB01000001.1"/>
</dbReference>
<evidence type="ECO:0000313" key="1">
    <source>
        <dbReference type="EMBL" id="PXX46789.1"/>
    </source>
</evidence>
<accession>A0A318JHB5</accession>
<evidence type="ECO:0000313" key="2">
    <source>
        <dbReference type="Proteomes" id="UP000247792"/>
    </source>
</evidence>
<proteinExistence type="predicted"/>
<reference evidence="1 2" key="1">
    <citation type="submission" date="2018-05" db="EMBL/GenBank/DDBJ databases">
        <title>Genomic Encyclopedia of Type Strains, Phase IV (KMG-IV): sequencing the most valuable type-strain genomes for metagenomic binning, comparative biology and taxonomic classification.</title>
        <authorList>
            <person name="Goeker M."/>
        </authorList>
    </citation>
    <scope>NUCLEOTIDE SEQUENCE [LARGE SCALE GENOMIC DNA]</scope>
    <source>
        <strain evidence="1 2">DSM 19792</strain>
    </source>
</reference>
<comment type="caution">
    <text evidence="1">The sequence shown here is derived from an EMBL/GenBank/DDBJ whole genome shotgun (WGS) entry which is preliminary data.</text>
</comment>
<organism evidence="1 2">
    <name type="scientific">Undibacterium pigrum</name>
    <dbReference type="NCBI Taxonomy" id="401470"/>
    <lineage>
        <taxon>Bacteria</taxon>
        <taxon>Pseudomonadati</taxon>
        <taxon>Pseudomonadota</taxon>
        <taxon>Betaproteobacteria</taxon>
        <taxon>Burkholderiales</taxon>
        <taxon>Oxalobacteraceae</taxon>
        <taxon>Undibacterium</taxon>
    </lineage>
</organism>
<dbReference type="EMBL" id="QJKB01000001">
    <property type="protein sequence ID" value="PXX46789.1"/>
    <property type="molecule type" value="Genomic_DNA"/>
</dbReference>
<dbReference type="Proteomes" id="UP000247792">
    <property type="component" value="Unassembled WGS sequence"/>
</dbReference>
<gene>
    <name evidence="1" type="ORF">DFR42_101365</name>
</gene>
<name>A0A318JHB5_9BURK</name>
<sequence>MTIKQILVSTFSFPTEYRCTSCQTAFRAPFREAYYYLGSAAMGQQVEDSQLLKIPLRPAWCKDCAGLCAAEDILPLRDFENAYGAARAGKEIEYPVWSEYMDAQFVASEVGHYLRWRMTRRHAPRVLCCGGTNFQYLDVEQPLIKHAECEFGFIQGWYRIGGYNGPGPGVRSAANIRLYDSEGGLIGQLTWRSKEINGWDTEKLSYPTPIED</sequence>